<evidence type="ECO:0000256" key="1">
    <source>
        <dbReference type="ARBA" id="ARBA00022553"/>
    </source>
</evidence>
<evidence type="ECO:0000256" key="4">
    <source>
        <dbReference type="ARBA" id="ARBA00023125"/>
    </source>
</evidence>
<protein>
    <submittedName>
        <fullName evidence="10">DNA-binding response OmpR family regulator</fullName>
    </submittedName>
</protein>
<feature type="domain" description="Response regulatory" evidence="8">
    <location>
        <begin position="6"/>
        <end position="119"/>
    </location>
</feature>
<dbReference type="CDD" id="cd00383">
    <property type="entry name" value="trans_reg_C"/>
    <property type="match status" value="1"/>
</dbReference>
<evidence type="ECO:0000259" key="9">
    <source>
        <dbReference type="PROSITE" id="PS51755"/>
    </source>
</evidence>
<dbReference type="Pfam" id="PF00072">
    <property type="entry name" value="Response_reg"/>
    <property type="match status" value="1"/>
</dbReference>
<keyword evidence="4 7" id="KW-0238">DNA-binding</keyword>
<keyword evidence="3" id="KW-0805">Transcription regulation</keyword>
<keyword evidence="2" id="KW-0902">Two-component regulatory system</keyword>
<accession>A0A7X0FRD8</accession>
<dbReference type="Proteomes" id="UP000537775">
    <property type="component" value="Unassembled WGS sequence"/>
</dbReference>
<evidence type="ECO:0000256" key="6">
    <source>
        <dbReference type="PROSITE-ProRule" id="PRU00169"/>
    </source>
</evidence>
<dbReference type="InterPro" id="IPR039420">
    <property type="entry name" value="WalR-like"/>
</dbReference>
<evidence type="ECO:0000313" key="10">
    <source>
        <dbReference type="EMBL" id="MBB6391732.1"/>
    </source>
</evidence>
<dbReference type="AlphaFoldDB" id="A0A7X0FRD8"/>
<reference evidence="10 11" key="1">
    <citation type="submission" date="2020-08" db="EMBL/GenBank/DDBJ databases">
        <title>Sequencing the genomes of 1000 actinobacteria strains.</title>
        <authorList>
            <person name="Klenk H.-P."/>
        </authorList>
    </citation>
    <scope>NUCLEOTIDE SEQUENCE [LARGE SCALE GENOMIC DNA]</scope>
    <source>
        <strain evidence="10 11">DSM 12511</strain>
    </source>
</reference>
<evidence type="ECO:0000256" key="3">
    <source>
        <dbReference type="ARBA" id="ARBA00023015"/>
    </source>
</evidence>
<dbReference type="CDD" id="cd17574">
    <property type="entry name" value="REC_OmpR"/>
    <property type="match status" value="1"/>
</dbReference>
<dbReference type="SUPFAM" id="SSF52172">
    <property type="entry name" value="CheY-like"/>
    <property type="match status" value="1"/>
</dbReference>
<dbReference type="InterPro" id="IPR001789">
    <property type="entry name" value="Sig_transdc_resp-reg_receiver"/>
</dbReference>
<dbReference type="GO" id="GO:0000976">
    <property type="term" value="F:transcription cis-regulatory region binding"/>
    <property type="evidence" value="ECO:0007669"/>
    <property type="project" value="TreeGrafter"/>
</dbReference>
<dbReference type="GO" id="GO:0006355">
    <property type="term" value="P:regulation of DNA-templated transcription"/>
    <property type="evidence" value="ECO:0007669"/>
    <property type="project" value="InterPro"/>
</dbReference>
<dbReference type="SMART" id="SM00448">
    <property type="entry name" value="REC"/>
    <property type="match status" value="1"/>
</dbReference>
<dbReference type="GO" id="GO:0005829">
    <property type="term" value="C:cytosol"/>
    <property type="evidence" value="ECO:0007669"/>
    <property type="project" value="TreeGrafter"/>
</dbReference>
<dbReference type="EMBL" id="JACHML010000001">
    <property type="protein sequence ID" value="MBB6391732.1"/>
    <property type="molecule type" value="Genomic_DNA"/>
</dbReference>
<dbReference type="InterPro" id="IPR011006">
    <property type="entry name" value="CheY-like_superfamily"/>
</dbReference>
<gene>
    <name evidence="10" type="ORF">HD594_002045</name>
</gene>
<dbReference type="RefSeq" id="WP_184750869.1">
    <property type="nucleotide sequence ID" value="NZ_BAAAJR010000006.1"/>
</dbReference>
<evidence type="ECO:0000256" key="2">
    <source>
        <dbReference type="ARBA" id="ARBA00023012"/>
    </source>
</evidence>
<dbReference type="Gene3D" id="3.40.50.2300">
    <property type="match status" value="1"/>
</dbReference>
<evidence type="ECO:0000256" key="5">
    <source>
        <dbReference type="ARBA" id="ARBA00023163"/>
    </source>
</evidence>
<dbReference type="PROSITE" id="PS51755">
    <property type="entry name" value="OMPR_PHOB"/>
    <property type="match status" value="1"/>
</dbReference>
<feature type="modified residue" description="4-aspartylphosphate" evidence="6">
    <location>
        <position position="55"/>
    </location>
</feature>
<keyword evidence="5" id="KW-0804">Transcription</keyword>
<comment type="caution">
    <text evidence="10">The sequence shown here is derived from an EMBL/GenBank/DDBJ whole genome shotgun (WGS) entry which is preliminary data.</text>
</comment>
<evidence type="ECO:0000259" key="8">
    <source>
        <dbReference type="PROSITE" id="PS50110"/>
    </source>
</evidence>
<name>A0A7X0FRD8_9MICO</name>
<keyword evidence="1 6" id="KW-0597">Phosphoprotein</keyword>
<dbReference type="InterPro" id="IPR001867">
    <property type="entry name" value="OmpR/PhoB-type_DNA-bd"/>
</dbReference>
<dbReference type="SMART" id="SM00862">
    <property type="entry name" value="Trans_reg_C"/>
    <property type="match status" value="1"/>
</dbReference>
<dbReference type="Gene3D" id="1.10.10.10">
    <property type="entry name" value="Winged helix-like DNA-binding domain superfamily/Winged helix DNA-binding domain"/>
    <property type="match status" value="1"/>
</dbReference>
<dbReference type="InterPro" id="IPR036388">
    <property type="entry name" value="WH-like_DNA-bd_sf"/>
</dbReference>
<sequence>MPDERIAVVIEDEADIRALLAAVLEQAGFTVHAAADGAEGVALVSEHGPLVTTLDINMPGMDGFETAKRIRAVSSTYIVMLSARTEEIDALQGLEAGADDYVAKPFRPRELRARIDAMLRRPRHFADGPGAAPTAPVELPTAGAEWIEHNGVRLSRDMRIAVLEGNDLELTRSEFDILADLMAAGRRVRTKADLALMLRGEQYTGAEFVSDSDARAIEVHIANLRRKLGESPTQPRWIETVRGVGYRLTAP</sequence>
<organism evidence="10 11">
    <name type="scientific">Microbacterium thalassium</name>
    <dbReference type="NCBI Taxonomy" id="362649"/>
    <lineage>
        <taxon>Bacteria</taxon>
        <taxon>Bacillati</taxon>
        <taxon>Actinomycetota</taxon>
        <taxon>Actinomycetes</taxon>
        <taxon>Micrococcales</taxon>
        <taxon>Microbacteriaceae</taxon>
        <taxon>Microbacterium</taxon>
    </lineage>
</organism>
<feature type="domain" description="OmpR/PhoB-type" evidence="9">
    <location>
        <begin position="144"/>
        <end position="250"/>
    </location>
</feature>
<dbReference type="PANTHER" id="PTHR48111:SF1">
    <property type="entry name" value="TWO-COMPONENT RESPONSE REGULATOR ORR33"/>
    <property type="match status" value="1"/>
</dbReference>
<proteinExistence type="predicted"/>
<dbReference type="GO" id="GO:0000156">
    <property type="term" value="F:phosphorelay response regulator activity"/>
    <property type="evidence" value="ECO:0007669"/>
    <property type="project" value="TreeGrafter"/>
</dbReference>
<dbReference type="GO" id="GO:0032993">
    <property type="term" value="C:protein-DNA complex"/>
    <property type="evidence" value="ECO:0007669"/>
    <property type="project" value="TreeGrafter"/>
</dbReference>
<feature type="DNA-binding region" description="OmpR/PhoB-type" evidence="7">
    <location>
        <begin position="144"/>
        <end position="250"/>
    </location>
</feature>
<dbReference type="PANTHER" id="PTHR48111">
    <property type="entry name" value="REGULATOR OF RPOS"/>
    <property type="match status" value="1"/>
</dbReference>
<dbReference type="Gene3D" id="6.10.250.690">
    <property type="match status" value="1"/>
</dbReference>
<evidence type="ECO:0000313" key="11">
    <source>
        <dbReference type="Proteomes" id="UP000537775"/>
    </source>
</evidence>
<keyword evidence="11" id="KW-1185">Reference proteome</keyword>
<dbReference type="PROSITE" id="PS50110">
    <property type="entry name" value="RESPONSE_REGULATORY"/>
    <property type="match status" value="1"/>
</dbReference>
<evidence type="ECO:0000256" key="7">
    <source>
        <dbReference type="PROSITE-ProRule" id="PRU01091"/>
    </source>
</evidence>
<dbReference type="Pfam" id="PF00486">
    <property type="entry name" value="Trans_reg_C"/>
    <property type="match status" value="1"/>
</dbReference>